<keyword evidence="2" id="KW-0378">Hydrolase</keyword>
<name>A0AAD7JEF7_9AGAR</name>
<organism evidence="4 5">
    <name type="scientific">Mycena maculata</name>
    <dbReference type="NCBI Taxonomy" id="230809"/>
    <lineage>
        <taxon>Eukaryota</taxon>
        <taxon>Fungi</taxon>
        <taxon>Dikarya</taxon>
        <taxon>Basidiomycota</taxon>
        <taxon>Agaricomycotina</taxon>
        <taxon>Agaricomycetes</taxon>
        <taxon>Agaricomycetidae</taxon>
        <taxon>Agaricales</taxon>
        <taxon>Marasmiineae</taxon>
        <taxon>Mycenaceae</taxon>
        <taxon>Mycena</taxon>
    </lineage>
</organism>
<evidence type="ECO:0000313" key="5">
    <source>
        <dbReference type="Proteomes" id="UP001215280"/>
    </source>
</evidence>
<evidence type="ECO:0000256" key="1">
    <source>
        <dbReference type="ARBA" id="ARBA00006336"/>
    </source>
</evidence>
<feature type="domain" description="Isochorismatase-like" evidence="3">
    <location>
        <begin position="14"/>
        <end position="175"/>
    </location>
</feature>
<protein>
    <submittedName>
        <fullName evidence="4">Isochorismatase-like protein</fullName>
    </submittedName>
</protein>
<gene>
    <name evidence="4" type="ORF">DFH07DRAFT_812950</name>
</gene>
<comment type="similarity">
    <text evidence="1">Belongs to the isochorismatase family.</text>
</comment>
<dbReference type="CDD" id="cd00431">
    <property type="entry name" value="cysteine_hydrolases"/>
    <property type="match status" value="1"/>
</dbReference>
<sequence length="199" mass="21294">MSPSTYLVPSLPDTALIVIDAQQGLNYRAPEAHPALTCNLSIPRPILPEPREIHTQLGIPHHQPPRHAHHVNTTDPESLWYEKTRPAGVLPLDYVEPQGGEPALLNYDKSSAFGAVLVTDGTTSLVEVLAAQGIKTVILVGISSPHCVSSTARSASDRGFRVVVVGDATATYAEEVVDFGGAEGDVRTGRCGARRRSME</sequence>
<dbReference type="InterPro" id="IPR036380">
    <property type="entry name" value="Isochorismatase-like_sf"/>
</dbReference>
<dbReference type="AlphaFoldDB" id="A0AAD7JEF7"/>
<dbReference type="GO" id="GO:0016787">
    <property type="term" value="F:hydrolase activity"/>
    <property type="evidence" value="ECO:0007669"/>
    <property type="project" value="UniProtKB-KW"/>
</dbReference>
<accession>A0AAD7JEF7</accession>
<dbReference type="EMBL" id="JARJLG010000041">
    <property type="protein sequence ID" value="KAJ7763159.1"/>
    <property type="molecule type" value="Genomic_DNA"/>
</dbReference>
<dbReference type="PANTHER" id="PTHR43540:SF1">
    <property type="entry name" value="ISOCHORISMATASE HYDROLASE"/>
    <property type="match status" value="1"/>
</dbReference>
<dbReference type="Gene3D" id="3.40.50.850">
    <property type="entry name" value="Isochorismatase-like"/>
    <property type="match status" value="1"/>
</dbReference>
<dbReference type="Proteomes" id="UP001215280">
    <property type="component" value="Unassembled WGS sequence"/>
</dbReference>
<dbReference type="PANTHER" id="PTHR43540">
    <property type="entry name" value="PEROXYUREIDOACRYLATE/UREIDOACRYLATE AMIDOHYDROLASE-RELATED"/>
    <property type="match status" value="1"/>
</dbReference>
<dbReference type="InterPro" id="IPR050272">
    <property type="entry name" value="Isochorismatase-like_hydrls"/>
</dbReference>
<evidence type="ECO:0000313" key="4">
    <source>
        <dbReference type="EMBL" id="KAJ7763159.1"/>
    </source>
</evidence>
<evidence type="ECO:0000256" key="2">
    <source>
        <dbReference type="ARBA" id="ARBA00022801"/>
    </source>
</evidence>
<dbReference type="Pfam" id="PF00857">
    <property type="entry name" value="Isochorismatase"/>
    <property type="match status" value="1"/>
</dbReference>
<proteinExistence type="inferred from homology"/>
<reference evidence="4" key="1">
    <citation type="submission" date="2023-03" db="EMBL/GenBank/DDBJ databases">
        <title>Massive genome expansion in bonnet fungi (Mycena s.s.) driven by repeated elements and novel gene families across ecological guilds.</title>
        <authorList>
            <consortium name="Lawrence Berkeley National Laboratory"/>
            <person name="Harder C.B."/>
            <person name="Miyauchi S."/>
            <person name="Viragh M."/>
            <person name="Kuo A."/>
            <person name="Thoen E."/>
            <person name="Andreopoulos B."/>
            <person name="Lu D."/>
            <person name="Skrede I."/>
            <person name="Drula E."/>
            <person name="Henrissat B."/>
            <person name="Morin E."/>
            <person name="Kohler A."/>
            <person name="Barry K."/>
            <person name="LaButti K."/>
            <person name="Morin E."/>
            <person name="Salamov A."/>
            <person name="Lipzen A."/>
            <person name="Mereny Z."/>
            <person name="Hegedus B."/>
            <person name="Baldrian P."/>
            <person name="Stursova M."/>
            <person name="Weitz H."/>
            <person name="Taylor A."/>
            <person name="Grigoriev I.V."/>
            <person name="Nagy L.G."/>
            <person name="Martin F."/>
            <person name="Kauserud H."/>
        </authorList>
    </citation>
    <scope>NUCLEOTIDE SEQUENCE</scope>
    <source>
        <strain evidence="4">CBHHK188m</strain>
    </source>
</reference>
<dbReference type="InterPro" id="IPR000868">
    <property type="entry name" value="Isochorismatase-like_dom"/>
</dbReference>
<dbReference type="SUPFAM" id="SSF52499">
    <property type="entry name" value="Isochorismatase-like hydrolases"/>
    <property type="match status" value="1"/>
</dbReference>
<keyword evidence="5" id="KW-1185">Reference proteome</keyword>
<comment type="caution">
    <text evidence="4">The sequence shown here is derived from an EMBL/GenBank/DDBJ whole genome shotgun (WGS) entry which is preliminary data.</text>
</comment>
<evidence type="ECO:0000259" key="3">
    <source>
        <dbReference type="Pfam" id="PF00857"/>
    </source>
</evidence>